<gene>
    <name evidence="2" type="ORF">GJ689_22895</name>
</gene>
<reference evidence="2 3" key="1">
    <citation type="submission" date="2019-11" db="EMBL/GenBank/DDBJ databases">
        <title>Whole-genome sequence of Rhodoplanes serenus DSM 18633, type strain.</title>
        <authorList>
            <person name="Kyndt J.A."/>
            <person name="Meyer T.E."/>
        </authorList>
    </citation>
    <scope>NUCLEOTIDE SEQUENCE [LARGE SCALE GENOMIC DNA]</scope>
    <source>
        <strain evidence="2 3">DSM 18633</strain>
    </source>
</reference>
<protein>
    <submittedName>
        <fullName evidence="2">Uncharacterized protein</fullName>
    </submittedName>
</protein>
<sequence length="577" mass="62277">MPEMIVRVEAVNFSATIDDTNDLSTIRGGGLAALYVAEAVGKVLEAQGFENVQELFRGASQCAFRVTTATSEDAAAAHIEQTIRTALARADGRDAKPPYSAPPHAVMMHVVSVAPIDTSARTGENAEAEKKALTVAAARGHAQQYRRWTELPIVFDPAAEDADERDGIRPATATAWFPDDTVDDGEDDRDRGKRRPVSPAVKARREYGRRARQTFYGRELGKSLPPALAGDRPRLRFAQHFQGIVAAPPPEAGLSVRNKIAVVYADGNKFGALRANAGTKVFSDDLDVKRNELLKAITGWLVDGAESREWGDVFKVDSKAGRPPGLRFETLMWGGDEFAFVMPAWLATAFVAGFFRATAGWDIAIADGSRMPLTHAVGVAIGHVKVPIRQLRSIAKEAADAAKAAGLDTMSTATFEIFESLHPPDRDLGRWRKSVFGARADDDVVARHLALPGEGDRFANLMEQIGALRDGAVDQQGRRTKEPFPRSQIYGALRTLRKEGIGVGEARADRAVEEALDRYLAGAGADRGVSREDLDLDEIAGGSPRGLAMTLALLVTLWDYAAPFAPGFPQLASGRVS</sequence>
<evidence type="ECO:0000256" key="1">
    <source>
        <dbReference type="SAM" id="MobiDB-lite"/>
    </source>
</evidence>
<dbReference type="InterPro" id="IPR043128">
    <property type="entry name" value="Rev_trsase/Diguanyl_cyclase"/>
</dbReference>
<feature type="region of interest" description="Disordered" evidence="1">
    <location>
        <begin position="175"/>
        <end position="206"/>
    </location>
</feature>
<dbReference type="RefSeq" id="WP_155481349.1">
    <property type="nucleotide sequence ID" value="NZ_WNKV01000023.1"/>
</dbReference>
<accession>A0A9X4XSE0</accession>
<dbReference type="Proteomes" id="UP000438991">
    <property type="component" value="Unassembled WGS sequence"/>
</dbReference>
<organism evidence="2 3">
    <name type="scientific">Rhodoplanes serenus</name>
    <dbReference type="NCBI Taxonomy" id="200615"/>
    <lineage>
        <taxon>Bacteria</taxon>
        <taxon>Pseudomonadati</taxon>
        <taxon>Pseudomonadota</taxon>
        <taxon>Alphaproteobacteria</taxon>
        <taxon>Hyphomicrobiales</taxon>
        <taxon>Nitrobacteraceae</taxon>
        <taxon>Rhodoplanes</taxon>
    </lineage>
</organism>
<dbReference type="AlphaFoldDB" id="A0A9X4XSE0"/>
<name>A0A9X4XSE0_9BRAD</name>
<dbReference type="EMBL" id="WNKV01000023">
    <property type="protein sequence ID" value="MTW19049.1"/>
    <property type="molecule type" value="Genomic_DNA"/>
</dbReference>
<comment type="caution">
    <text evidence="2">The sequence shown here is derived from an EMBL/GenBank/DDBJ whole genome shotgun (WGS) entry which is preliminary data.</text>
</comment>
<dbReference type="Gene3D" id="3.30.70.270">
    <property type="match status" value="1"/>
</dbReference>
<evidence type="ECO:0000313" key="3">
    <source>
        <dbReference type="Proteomes" id="UP000438991"/>
    </source>
</evidence>
<proteinExistence type="predicted"/>
<evidence type="ECO:0000313" key="2">
    <source>
        <dbReference type="EMBL" id="MTW19049.1"/>
    </source>
</evidence>